<dbReference type="PROSITE" id="PS50164">
    <property type="entry name" value="GIY_YIG"/>
    <property type="match status" value="1"/>
</dbReference>
<dbReference type="Gene3D" id="3.40.1440.10">
    <property type="entry name" value="GIY-YIG endonuclease"/>
    <property type="match status" value="1"/>
</dbReference>
<evidence type="ECO:0000259" key="2">
    <source>
        <dbReference type="PROSITE" id="PS50164"/>
    </source>
</evidence>
<dbReference type="EMBL" id="PUGF01000003">
    <property type="protein sequence ID" value="PRC94238.1"/>
    <property type="molecule type" value="Genomic_DNA"/>
</dbReference>
<dbReference type="OrthoDB" id="9807770at2"/>
<dbReference type="InterPro" id="IPR050190">
    <property type="entry name" value="UPF0213_domain"/>
</dbReference>
<dbReference type="PANTHER" id="PTHR34477:SF5">
    <property type="entry name" value="BSL5627 PROTEIN"/>
    <property type="match status" value="1"/>
</dbReference>
<proteinExistence type="inferred from homology"/>
<comment type="similarity">
    <text evidence="1">Belongs to the UPF0213 family.</text>
</comment>
<dbReference type="RefSeq" id="WP_105530570.1">
    <property type="nucleotide sequence ID" value="NZ_PUGF01000003.1"/>
</dbReference>
<dbReference type="PANTHER" id="PTHR34477">
    <property type="entry name" value="UPF0213 PROTEIN YHBQ"/>
    <property type="match status" value="1"/>
</dbReference>
<comment type="caution">
    <text evidence="3">The sequence shown here is derived from an EMBL/GenBank/DDBJ whole genome shotgun (WGS) entry which is preliminary data.</text>
</comment>
<dbReference type="InterPro" id="IPR000305">
    <property type="entry name" value="GIY-YIG_endonuc"/>
</dbReference>
<organism evidence="3 4">
    <name type="scientific">Solimicrobium silvestre</name>
    <dbReference type="NCBI Taxonomy" id="2099400"/>
    <lineage>
        <taxon>Bacteria</taxon>
        <taxon>Pseudomonadati</taxon>
        <taxon>Pseudomonadota</taxon>
        <taxon>Betaproteobacteria</taxon>
        <taxon>Burkholderiales</taxon>
        <taxon>Oxalobacteraceae</taxon>
        <taxon>Solimicrobium</taxon>
    </lineage>
</organism>
<protein>
    <submittedName>
        <fullName evidence="3">Putative endonuclease containing a URI domain</fullName>
    </submittedName>
</protein>
<dbReference type="GO" id="GO:0004519">
    <property type="term" value="F:endonuclease activity"/>
    <property type="evidence" value="ECO:0007669"/>
    <property type="project" value="UniProtKB-KW"/>
</dbReference>
<dbReference type="Proteomes" id="UP000237839">
    <property type="component" value="Unassembled WGS sequence"/>
</dbReference>
<keyword evidence="3" id="KW-0540">Nuclease</keyword>
<gene>
    <name evidence="3" type="ORF">S2091_0859</name>
</gene>
<dbReference type="CDD" id="cd10448">
    <property type="entry name" value="GIY-YIG_unchar_3"/>
    <property type="match status" value="1"/>
</dbReference>
<dbReference type="SUPFAM" id="SSF82771">
    <property type="entry name" value="GIY-YIG endonuclease"/>
    <property type="match status" value="1"/>
</dbReference>
<evidence type="ECO:0000313" key="4">
    <source>
        <dbReference type="Proteomes" id="UP000237839"/>
    </source>
</evidence>
<dbReference type="Pfam" id="PF01541">
    <property type="entry name" value="GIY-YIG"/>
    <property type="match status" value="1"/>
</dbReference>
<evidence type="ECO:0000313" key="3">
    <source>
        <dbReference type="EMBL" id="PRC94238.1"/>
    </source>
</evidence>
<reference evidence="3 4" key="1">
    <citation type="submission" date="2018-02" db="EMBL/GenBank/DDBJ databases">
        <title>Solimicrobium silvestre gen. nov., sp. nov., isolated from alpine forest soil.</title>
        <authorList>
            <person name="Margesin R."/>
            <person name="Albuquerque L."/>
            <person name="Zhang D.-C."/>
            <person name="Froufe H.J.C."/>
            <person name="Severino R."/>
            <person name="Roxo I."/>
            <person name="Egas C."/>
            <person name="Da Costa M.S."/>
        </authorList>
    </citation>
    <scope>NUCLEOTIDE SEQUENCE [LARGE SCALE GENOMIC DNA]</scope>
    <source>
        <strain evidence="3 4">S20-91</strain>
    </source>
</reference>
<accession>A0A2S9H2P1</accession>
<keyword evidence="4" id="KW-1185">Reference proteome</keyword>
<name>A0A2S9H2P1_9BURK</name>
<dbReference type="AlphaFoldDB" id="A0A2S9H2P1"/>
<dbReference type="InterPro" id="IPR035901">
    <property type="entry name" value="GIY-YIG_endonuc_sf"/>
</dbReference>
<sequence>MKAPAIYLLANQRNGTLYIGVTSDLIQGAWQHREGIAQGFTHQHQVKTLVWHEQHETMESAITREKALKKWNRKWKLRLIEKFNPEWKDLWLEITGQESSSH</sequence>
<keyword evidence="3" id="KW-0378">Hydrolase</keyword>
<feature type="domain" description="GIY-YIG" evidence="2">
    <location>
        <begin position="2"/>
        <end position="78"/>
    </location>
</feature>
<keyword evidence="3" id="KW-0255">Endonuclease</keyword>
<evidence type="ECO:0000256" key="1">
    <source>
        <dbReference type="ARBA" id="ARBA00007435"/>
    </source>
</evidence>